<evidence type="ECO:0000256" key="5">
    <source>
        <dbReference type="ARBA" id="ARBA00022801"/>
    </source>
</evidence>
<protein>
    <recommendedName>
        <fullName evidence="4">GDP-mannose pyrophosphatase</fullName>
    </recommendedName>
    <alternativeName>
        <fullName evidence="6">GDP-mannose hydrolase</fullName>
    </alternativeName>
    <alternativeName>
        <fullName evidence="7">GDPMK</fullName>
    </alternativeName>
</protein>
<dbReference type="GO" id="GO:0016462">
    <property type="term" value="F:pyrophosphatase activity"/>
    <property type="evidence" value="ECO:0007669"/>
    <property type="project" value="UniProtKB-ARBA"/>
</dbReference>
<evidence type="ECO:0000256" key="3">
    <source>
        <dbReference type="ARBA" id="ARBA00007275"/>
    </source>
</evidence>
<comment type="caution">
    <text evidence="10">The sequence shown here is derived from an EMBL/GenBank/DDBJ whole genome shotgun (WGS) entry which is preliminary data.</text>
</comment>
<dbReference type="InterPro" id="IPR020476">
    <property type="entry name" value="Nudix_hydrolase"/>
</dbReference>
<evidence type="ECO:0000256" key="2">
    <source>
        <dbReference type="ARBA" id="ARBA00001946"/>
    </source>
</evidence>
<evidence type="ECO:0000256" key="6">
    <source>
        <dbReference type="ARBA" id="ARBA00032162"/>
    </source>
</evidence>
<accession>A0AAE3EFK3</accession>
<evidence type="ECO:0000256" key="7">
    <source>
        <dbReference type="ARBA" id="ARBA00032272"/>
    </source>
</evidence>
<comment type="similarity">
    <text evidence="3">Belongs to the Nudix hydrolase family. NudK subfamily.</text>
</comment>
<dbReference type="SUPFAM" id="SSF55811">
    <property type="entry name" value="Nudix"/>
    <property type="match status" value="1"/>
</dbReference>
<organism evidence="10 11">
    <name type="scientific">Teretinema zuelzerae</name>
    <dbReference type="NCBI Taxonomy" id="156"/>
    <lineage>
        <taxon>Bacteria</taxon>
        <taxon>Pseudomonadati</taxon>
        <taxon>Spirochaetota</taxon>
        <taxon>Spirochaetia</taxon>
        <taxon>Spirochaetales</taxon>
        <taxon>Treponemataceae</taxon>
        <taxon>Teretinema</taxon>
    </lineage>
</organism>
<dbReference type="Proteomes" id="UP001198163">
    <property type="component" value="Unassembled WGS sequence"/>
</dbReference>
<dbReference type="RefSeq" id="WP_230753527.1">
    <property type="nucleotide sequence ID" value="NZ_JAINWA010000001.1"/>
</dbReference>
<comment type="cofactor">
    <cofactor evidence="2">
        <name>Mg(2+)</name>
        <dbReference type="ChEBI" id="CHEBI:18420"/>
    </cofactor>
</comment>
<evidence type="ECO:0000313" key="11">
    <source>
        <dbReference type="Proteomes" id="UP001198163"/>
    </source>
</evidence>
<dbReference type="InterPro" id="IPR015797">
    <property type="entry name" value="NUDIX_hydrolase-like_dom_sf"/>
</dbReference>
<dbReference type="CDD" id="cd03424">
    <property type="entry name" value="NUDIX_ADPRase_Nudt5_UGPPase_Nudt14"/>
    <property type="match status" value="1"/>
</dbReference>
<reference evidence="10" key="1">
    <citation type="submission" date="2021-08" db="EMBL/GenBank/DDBJ databases">
        <title>Comparative analyses of Brucepasteria parasyntrophica and Teretinema zuelzerae.</title>
        <authorList>
            <person name="Song Y."/>
            <person name="Brune A."/>
        </authorList>
    </citation>
    <scope>NUCLEOTIDE SEQUENCE</scope>
    <source>
        <strain evidence="10">DSM 1903</strain>
    </source>
</reference>
<keyword evidence="5 8" id="KW-0378">Hydrolase</keyword>
<evidence type="ECO:0000313" key="10">
    <source>
        <dbReference type="EMBL" id="MCD1653915.1"/>
    </source>
</evidence>
<dbReference type="GO" id="GO:0005829">
    <property type="term" value="C:cytosol"/>
    <property type="evidence" value="ECO:0007669"/>
    <property type="project" value="TreeGrafter"/>
</dbReference>
<dbReference type="Gene3D" id="3.90.79.10">
    <property type="entry name" value="Nucleoside Triphosphate Pyrophosphohydrolase"/>
    <property type="match status" value="1"/>
</dbReference>
<dbReference type="EMBL" id="JAINWA010000001">
    <property type="protein sequence ID" value="MCD1653915.1"/>
    <property type="molecule type" value="Genomic_DNA"/>
</dbReference>
<dbReference type="InterPro" id="IPR000086">
    <property type="entry name" value="NUDIX_hydrolase_dom"/>
</dbReference>
<feature type="domain" description="Nudix hydrolase" evidence="9">
    <location>
        <begin position="38"/>
        <end position="178"/>
    </location>
</feature>
<proteinExistence type="inferred from homology"/>
<dbReference type="GO" id="GO:0019693">
    <property type="term" value="P:ribose phosphate metabolic process"/>
    <property type="evidence" value="ECO:0007669"/>
    <property type="project" value="TreeGrafter"/>
</dbReference>
<name>A0AAE3EFK3_9SPIR</name>
<evidence type="ECO:0000259" key="9">
    <source>
        <dbReference type="PROSITE" id="PS51462"/>
    </source>
</evidence>
<dbReference type="PANTHER" id="PTHR11839:SF18">
    <property type="entry name" value="NUDIX HYDROLASE DOMAIN-CONTAINING PROTEIN"/>
    <property type="match status" value="1"/>
</dbReference>
<keyword evidence="11" id="KW-1185">Reference proteome</keyword>
<dbReference type="PANTHER" id="PTHR11839">
    <property type="entry name" value="UDP/ADP-SUGAR PYROPHOSPHATASE"/>
    <property type="match status" value="1"/>
</dbReference>
<dbReference type="Pfam" id="PF00293">
    <property type="entry name" value="NUDIX"/>
    <property type="match status" value="1"/>
</dbReference>
<dbReference type="PRINTS" id="PR00502">
    <property type="entry name" value="NUDIXFAMILY"/>
</dbReference>
<evidence type="ECO:0000256" key="8">
    <source>
        <dbReference type="RuleBase" id="RU003476"/>
    </source>
</evidence>
<evidence type="ECO:0000256" key="1">
    <source>
        <dbReference type="ARBA" id="ARBA00000847"/>
    </source>
</evidence>
<dbReference type="AlphaFoldDB" id="A0AAE3EFK3"/>
<dbReference type="PROSITE" id="PS00893">
    <property type="entry name" value="NUDIX_BOX"/>
    <property type="match status" value="1"/>
</dbReference>
<dbReference type="GO" id="GO:0006753">
    <property type="term" value="P:nucleoside phosphate metabolic process"/>
    <property type="evidence" value="ECO:0007669"/>
    <property type="project" value="TreeGrafter"/>
</dbReference>
<comment type="catalytic activity">
    <reaction evidence="1">
        <text>GDP-alpha-D-mannose + H2O = alpha-D-mannose 1-phosphate + GMP + 2 H(+)</text>
        <dbReference type="Rhea" id="RHEA:27978"/>
        <dbReference type="ChEBI" id="CHEBI:15377"/>
        <dbReference type="ChEBI" id="CHEBI:15378"/>
        <dbReference type="ChEBI" id="CHEBI:57527"/>
        <dbReference type="ChEBI" id="CHEBI:58115"/>
        <dbReference type="ChEBI" id="CHEBI:58409"/>
    </reaction>
</comment>
<gene>
    <name evidence="10" type="ORF">K7J14_04290</name>
</gene>
<dbReference type="InterPro" id="IPR020084">
    <property type="entry name" value="NUDIX_hydrolase_CS"/>
</dbReference>
<evidence type="ECO:0000256" key="4">
    <source>
        <dbReference type="ARBA" id="ARBA00016377"/>
    </source>
</evidence>
<sequence>MDLSWKPVSTAKAFSTRVFEVHEIESLSPDNQKGTYYTLHASDWVIVVPSLSIKGTEASFIMVEQWRHGTSARSIEFPGGVIDPGETPEQAAHRELAEETGYIARSMTHLASISPNPAIMDNYCHIFLAEDLQDTKERDLDEDEYVACTVMTESEVLKKMGKNPFNHGLMLAALFLYTQKKAEKE</sequence>
<dbReference type="PROSITE" id="PS51462">
    <property type="entry name" value="NUDIX"/>
    <property type="match status" value="1"/>
</dbReference>